<sequence length="42" mass="4480">MLRAIFRVLAIVVLCSTAVGITTSLTMADTRDVGHKPGDRGH</sequence>
<proteinExistence type="predicted"/>
<evidence type="ECO:0000313" key="2">
    <source>
        <dbReference type="Proteomes" id="UP000198588"/>
    </source>
</evidence>
<organism evidence="1 2">
    <name type="scientific">Mesorhizobium qingshengii</name>
    <dbReference type="NCBI Taxonomy" id="1165689"/>
    <lineage>
        <taxon>Bacteria</taxon>
        <taxon>Pseudomonadati</taxon>
        <taxon>Pseudomonadota</taxon>
        <taxon>Alphaproteobacteria</taxon>
        <taxon>Hyphomicrobiales</taxon>
        <taxon>Phyllobacteriaceae</taxon>
        <taxon>Mesorhizobium</taxon>
    </lineage>
</organism>
<dbReference type="Proteomes" id="UP000198588">
    <property type="component" value="Unassembled WGS sequence"/>
</dbReference>
<dbReference type="EMBL" id="FMXM01000002">
    <property type="protein sequence ID" value="SDA43329.1"/>
    <property type="molecule type" value="Genomic_DNA"/>
</dbReference>
<dbReference type="AlphaFoldDB" id="A0A1G5VBW1"/>
<protein>
    <submittedName>
        <fullName evidence="1">Uncharacterized protein</fullName>
    </submittedName>
</protein>
<evidence type="ECO:0000313" key="1">
    <source>
        <dbReference type="EMBL" id="SDA43329.1"/>
    </source>
</evidence>
<reference evidence="1 2" key="1">
    <citation type="submission" date="2016-10" db="EMBL/GenBank/DDBJ databases">
        <authorList>
            <person name="de Groot N.N."/>
        </authorList>
    </citation>
    <scope>NUCLEOTIDE SEQUENCE [LARGE SCALE GENOMIC DNA]</scope>
    <source>
        <strain evidence="1 2">CGMCC 1.12097</strain>
    </source>
</reference>
<accession>A0A1G5VBW1</accession>
<name>A0A1G5VBW1_9HYPH</name>
<gene>
    <name evidence="1" type="ORF">SAMN02927914_00506</name>
</gene>